<dbReference type="InterPro" id="IPR045249">
    <property type="entry name" value="HARBI1-like"/>
</dbReference>
<proteinExistence type="predicted"/>
<evidence type="ECO:0000313" key="1">
    <source>
        <dbReference type="EMBL" id="KAF7824281.1"/>
    </source>
</evidence>
<keyword evidence="2" id="KW-1185">Reference proteome</keyword>
<accession>A0A834TNP5</accession>
<dbReference type="PANTHER" id="PTHR22930:SF293">
    <property type="entry name" value="PROTEIN ALP1-LIKE"/>
    <property type="match status" value="1"/>
</dbReference>
<name>A0A834TNP5_9FABA</name>
<gene>
    <name evidence="1" type="ORF">G2W53_022425</name>
</gene>
<dbReference type="EMBL" id="JAAIUW010000007">
    <property type="protein sequence ID" value="KAF7824281.1"/>
    <property type="molecule type" value="Genomic_DNA"/>
</dbReference>
<dbReference type="OrthoDB" id="89014at2759"/>
<protein>
    <submittedName>
        <fullName evidence="1">Protein ALP1-like</fullName>
    </submittedName>
</protein>
<sequence length="335" mass="38820">MSSLRLVHKGILFCIGKQQVGSLCLGKLSSIFNHREREVGRGEHDRKGQRLDTEGNIFMLWQRLDIGGNVGRRWLYGVGVMENKRMEKVVRIILWWLASVVYVRKCGVAACLLILQQRLRINRSAESISRTFNRVLTCMMRLQGELLKSPEPIPPDSTDGRWKWFKDCLGAIDGTHIKIRVPLEDKPRYRNRKGDITTNVLGVCSHDGQFIYVLPGMYYLIDAGFMNCQGYLTPYRGQRYHLNDWRDGRSPLFYPVRTHNRIGIACCLLHNLIRRYSESDLMDEETTDCAGEGYCEGTSTPMETEPISTIEAYVEWSNWRDNLANQMFEDFRSHR</sequence>
<organism evidence="1 2">
    <name type="scientific">Senna tora</name>
    <dbReference type="NCBI Taxonomy" id="362788"/>
    <lineage>
        <taxon>Eukaryota</taxon>
        <taxon>Viridiplantae</taxon>
        <taxon>Streptophyta</taxon>
        <taxon>Embryophyta</taxon>
        <taxon>Tracheophyta</taxon>
        <taxon>Spermatophyta</taxon>
        <taxon>Magnoliopsida</taxon>
        <taxon>eudicotyledons</taxon>
        <taxon>Gunneridae</taxon>
        <taxon>Pentapetalae</taxon>
        <taxon>rosids</taxon>
        <taxon>fabids</taxon>
        <taxon>Fabales</taxon>
        <taxon>Fabaceae</taxon>
        <taxon>Caesalpinioideae</taxon>
        <taxon>Cassia clade</taxon>
        <taxon>Senna</taxon>
    </lineage>
</organism>
<dbReference type="AlphaFoldDB" id="A0A834TNP5"/>
<dbReference type="PANTHER" id="PTHR22930">
    <property type="match status" value="1"/>
</dbReference>
<reference evidence="1" key="1">
    <citation type="submission" date="2020-09" db="EMBL/GenBank/DDBJ databases">
        <title>Genome-Enabled Discovery of Anthraquinone Biosynthesis in Senna tora.</title>
        <authorList>
            <person name="Kang S.-H."/>
            <person name="Pandey R.P."/>
            <person name="Lee C.-M."/>
            <person name="Sim J.-S."/>
            <person name="Jeong J.-T."/>
            <person name="Choi B.-S."/>
            <person name="Jung M."/>
            <person name="Ginzburg D."/>
            <person name="Zhao K."/>
            <person name="Won S.Y."/>
            <person name="Oh T.-J."/>
            <person name="Yu Y."/>
            <person name="Kim N.-H."/>
            <person name="Lee O.R."/>
            <person name="Lee T.-H."/>
            <person name="Bashyal P."/>
            <person name="Kim T.-S."/>
            <person name="Lee W.-H."/>
            <person name="Kawkins C."/>
            <person name="Kim C.-K."/>
            <person name="Kim J.S."/>
            <person name="Ahn B.O."/>
            <person name="Rhee S.Y."/>
            <person name="Sohng J.K."/>
        </authorList>
    </citation>
    <scope>NUCLEOTIDE SEQUENCE</scope>
    <source>
        <tissue evidence="1">Leaf</tissue>
    </source>
</reference>
<evidence type="ECO:0000313" key="2">
    <source>
        <dbReference type="Proteomes" id="UP000634136"/>
    </source>
</evidence>
<comment type="caution">
    <text evidence="1">The sequence shown here is derived from an EMBL/GenBank/DDBJ whole genome shotgun (WGS) entry which is preliminary data.</text>
</comment>
<dbReference type="Proteomes" id="UP000634136">
    <property type="component" value="Unassembled WGS sequence"/>
</dbReference>